<evidence type="ECO:0008006" key="3">
    <source>
        <dbReference type="Google" id="ProtNLM"/>
    </source>
</evidence>
<sequence>MCVNDIQLHLDNLREDIQIDFISIATTRTAFEQVRNIQWYFVSGNTNNLYKNIRLQIGRGLGGIVWRTGRTHEENDIQAKKAKLLTYPIARSEKLTYVYGIPLQKEDQVIGVLLAGNRTNRTLSIEEKQRIDNYVNQLEQLIEVWIKHASDE</sequence>
<name>A0A378MGI8_LISGR</name>
<protein>
    <recommendedName>
        <fullName evidence="3">GAF domain-containing protein</fullName>
    </recommendedName>
</protein>
<dbReference type="Gene3D" id="3.30.450.40">
    <property type="match status" value="1"/>
</dbReference>
<dbReference type="InterPro" id="IPR029016">
    <property type="entry name" value="GAF-like_dom_sf"/>
</dbReference>
<proteinExistence type="predicted"/>
<evidence type="ECO:0000313" key="1">
    <source>
        <dbReference type="EMBL" id="STY44884.1"/>
    </source>
</evidence>
<gene>
    <name evidence="1" type="ORF">NCTC10815_02238</name>
</gene>
<reference evidence="1 2" key="1">
    <citation type="submission" date="2018-06" db="EMBL/GenBank/DDBJ databases">
        <authorList>
            <consortium name="Pathogen Informatics"/>
            <person name="Doyle S."/>
        </authorList>
    </citation>
    <scope>NUCLEOTIDE SEQUENCE [LARGE SCALE GENOMIC DNA]</scope>
    <source>
        <strain evidence="2">NCTC 10815</strain>
    </source>
</reference>
<organism evidence="1 2">
    <name type="scientific">Listeria grayi</name>
    <name type="common">Listeria murrayi</name>
    <dbReference type="NCBI Taxonomy" id="1641"/>
    <lineage>
        <taxon>Bacteria</taxon>
        <taxon>Bacillati</taxon>
        <taxon>Bacillota</taxon>
        <taxon>Bacilli</taxon>
        <taxon>Bacillales</taxon>
        <taxon>Listeriaceae</taxon>
        <taxon>Listeria</taxon>
    </lineage>
</organism>
<evidence type="ECO:0000313" key="2">
    <source>
        <dbReference type="Proteomes" id="UP000254879"/>
    </source>
</evidence>
<dbReference type="AlphaFoldDB" id="A0A378MGI8"/>
<dbReference type="EMBL" id="UGPG01000001">
    <property type="protein sequence ID" value="STY44884.1"/>
    <property type="molecule type" value="Genomic_DNA"/>
</dbReference>
<dbReference type="Proteomes" id="UP000254879">
    <property type="component" value="Unassembled WGS sequence"/>
</dbReference>
<accession>A0A378MGI8</accession>
<dbReference type="RefSeq" id="WP_050776993.1">
    <property type="nucleotide sequence ID" value="NZ_CABKNG010000001.1"/>
</dbReference>
<dbReference type="OrthoDB" id="2360948at2"/>
<dbReference type="SUPFAM" id="SSF55781">
    <property type="entry name" value="GAF domain-like"/>
    <property type="match status" value="1"/>
</dbReference>